<evidence type="ECO:0000313" key="1">
    <source>
        <dbReference type="EMBL" id="NEC17913.1"/>
    </source>
</evidence>
<protein>
    <submittedName>
        <fullName evidence="1">Uncharacterized protein</fullName>
    </submittedName>
</protein>
<name>A0A7K3RSD2_9ACTN</name>
<accession>A0A7K3RSD2</accession>
<evidence type="ECO:0000313" key="2">
    <source>
        <dbReference type="Proteomes" id="UP000469670"/>
    </source>
</evidence>
<dbReference type="AlphaFoldDB" id="A0A7K3RSD2"/>
<dbReference type="RefSeq" id="WP_164200551.1">
    <property type="nucleotide sequence ID" value="NZ_JAAGMP010000314.1"/>
</dbReference>
<dbReference type="EMBL" id="JAAGMP010000314">
    <property type="protein sequence ID" value="NEC17913.1"/>
    <property type="molecule type" value="Genomic_DNA"/>
</dbReference>
<reference evidence="1 2" key="1">
    <citation type="submission" date="2020-01" db="EMBL/GenBank/DDBJ databases">
        <title>Insect and environment-associated Actinomycetes.</title>
        <authorList>
            <person name="Currrie C."/>
            <person name="Chevrette M."/>
            <person name="Carlson C."/>
            <person name="Stubbendieck R."/>
            <person name="Wendt-Pienkowski E."/>
        </authorList>
    </citation>
    <scope>NUCLEOTIDE SEQUENCE [LARGE SCALE GENOMIC DNA]</scope>
    <source>
        <strain evidence="1 2">SID7590</strain>
    </source>
</reference>
<gene>
    <name evidence="1" type="ORF">G3I50_06500</name>
</gene>
<dbReference type="Proteomes" id="UP000469670">
    <property type="component" value="Unassembled WGS sequence"/>
</dbReference>
<comment type="caution">
    <text evidence="1">The sequence shown here is derived from an EMBL/GenBank/DDBJ whole genome shotgun (WGS) entry which is preliminary data.</text>
</comment>
<organism evidence="1 2">
    <name type="scientific">Streptomyces parvus</name>
    <dbReference type="NCBI Taxonomy" id="66428"/>
    <lineage>
        <taxon>Bacteria</taxon>
        <taxon>Bacillati</taxon>
        <taxon>Actinomycetota</taxon>
        <taxon>Actinomycetes</taxon>
        <taxon>Kitasatosporales</taxon>
        <taxon>Streptomycetaceae</taxon>
        <taxon>Streptomyces</taxon>
    </lineage>
</organism>
<sequence length="184" mass="20060">MTSLSAEQRGDMVEALLPEAAGLVVDVHEGSADDIKTRLHGLTRHELEAVTVLLAAMVDPDRGLKDALSWVTFDEHGQPATPPLAVVRTVRDAAPVVKPKGYGIDTSAVLRALGPGPAIDLNRDERRLAIETGIRRGMTYDDVAERLGMDRESVKRAWDRVKNRARAEGRWLPPVAVGEIREAS</sequence>
<proteinExistence type="predicted"/>